<dbReference type="EMBL" id="JAANOW010000001">
    <property type="protein sequence ID" value="NIH95908.1"/>
    <property type="molecule type" value="Genomic_DNA"/>
</dbReference>
<evidence type="ECO:0000313" key="2">
    <source>
        <dbReference type="EMBL" id="NIH95908.1"/>
    </source>
</evidence>
<dbReference type="Gene3D" id="3.50.50.60">
    <property type="entry name" value="FAD/NAD(P)-binding domain"/>
    <property type="match status" value="1"/>
</dbReference>
<dbReference type="SUPFAM" id="SSF51905">
    <property type="entry name" value="FAD/NAD(P)-binding domain"/>
    <property type="match status" value="1"/>
</dbReference>
<dbReference type="Pfam" id="PF13454">
    <property type="entry name" value="NAD_binding_9"/>
    <property type="match status" value="1"/>
</dbReference>
<dbReference type="RefSeq" id="WP_167159233.1">
    <property type="nucleotide sequence ID" value="NZ_JAANOW010000001.1"/>
</dbReference>
<dbReference type="InterPro" id="IPR038732">
    <property type="entry name" value="HpyO/CreE_NAD-binding"/>
</dbReference>
<name>A0A7X5ZDB8_9MYCO</name>
<dbReference type="InterPro" id="IPR053275">
    <property type="entry name" value="Agnestin_monoxygenase"/>
</dbReference>
<protein>
    <recommendedName>
        <fullName evidence="1">FAD-dependent urate hydroxylase HpyO/Asp monooxygenase CreE-like FAD/NAD(P)-binding domain-containing protein</fullName>
    </recommendedName>
</protein>
<evidence type="ECO:0000313" key="3">
    <source>
        <dbReference type="Proteomes" id="UP000547444"/>
    </source>
</evidence>
<sequence length="346" mass="38037">MHPTHFRWTVIGAGPAGIATVGRLIDSGIAPDEIAWVDPEFAVGDFGVKWSVVSSNTRVSGFTHFLEASSAFQFRQGPDFAIRGFDPRQTCSLGAVAEPLQWITGRLAERVVTVKATATRLELHQRRWAVHTEGSVLTSDNVVLAIGSDARSLDYPGVREIPLEVAVDVHKLGAEPLEGATVAVFGSSHSTMLVLPNLLRQPVAKIVNFYQHPLRYAVEFGDWTLFDDTGLKGHAAQWARENLDGQLPERLERCHVGDPRFDELLGRCDQVVYTVGFEPRRIDAPQWGPLQHNASNGIIAPGLFGIGIAFPGYRVDPTGFGEHRVGLEKFIEQLDACLPIWLRYGA</sequence>
<evidence type="ECO:0000259" key="1">
    <source>
        <dbReference type="Pfam" id="PF13454"/>
    </source>
</evidence>
<comment type="caution">
    <text evidence="2">The sequence shown here is derived from an EMBL/GenBank/DDBJ whole genome shotgun (WGS) entry which is preliminary data.</text>
</comment>
<gene>
    <name evidence="2" type="ORF">FHU31_002864</name>
</gene>
<dbReference type="InterPro" id="IPR036188">
    <property type="entry name" value="FAD/NAD-bd_sf"/>
</dbReference>
<reference evidence="2 3" key="1">
    <citation type="submission" date="2020-03" db="EMBL/GenBank/DDBJ databases">
        <title>Sequencing the genomes of 1000 actinobacteria strains.</title>
        <authorList>
            <person name="Klenk H.-P."/>
        </authorList>
    </citation>
    <scope>NUCLEOTIDE SEQUENCE [LARGE SCALE GENOMIC DNA]</scope>
    <source>
        <strain evidence="2 3">DSM 44556</strain>
    </source>
</reference>
<feature type="domain" description="FAD-dependent urate hydroxylase HpyO/Asp monooxygenase CreE-like FAD/NAD(P)-binding" evidence="1">
    <location>
        <begin position="10"/>
        <end position="147"/>
    </location>
</feature>
<keyword evidence="3" id="KW-1185">Reference proteome</keyword>
<proteinExistence type="predicted"/>
<dbReference type="PRINTS" id="PR00368">
    <property type="entry name" value="FADPNR"/>
</dbReference>
<dbReference type="Proteomes" id="UP000547444">
    <property type="component" value="Unassembled WGS sequence"/>
</dbReference>
<organism evidence="2 3">
    <name type="scientific">Mycolicibacterium fluoranthenivorans</name>
    <dbReference type="NCBI Taxonomy" id="258505"/>
    <lineage>
        <taxon>Bacteria</taxon>
        <taxon>Bacillati</taxon>
        <taxon>Actinomycetota</taxon>
        <taxon>Actinomycetes</taxon>
        <taxon>Mycobacteriales</taxon>
        <taxon>Mycobacteriaceae</taxon>
        <taxon>Mycolicibacterium</taxon>
    </lineage>
</organism>
<dbReference type="PANTHER" id="PTHR38688">
    <property type="entry name" value="PYR_REDOX_2 DOMAIN-CONTAINING PROTEIN"/>
    <property type="match status" value="1"/>
</dbReference>
<dbReference type="PANTHER" id="PTHR38688:SF1">
    <property type="entry name" value="FAD_NAD(P)-BINDING DOMAIN-CONTAINING PROTEIN"/>
    <property type="match status" value="1"/>
</dbReference>
<accession>A0A7X5ZDB8</accession>
<dbReference type="AlphaFoldDB" id="A0A7X5ZDB8"/>